<dbReference type="GO" id="GO:0016740">
    <property type="term" value="F:transferase activity"/>
    <property type="evidence" value="ECO:0007669"/>
    <property type="project" value="UniProtKB-KW"/>
</dbReference>
<organism evidence="2 3">
    <name type="scientific">Actinomyces urogenitalis DORA_12</name>
    <dbReference type="NCBI Taxonomy" id="1403939"/>
    <lineage>
        <taxon>Bacteria</taxon>
        <taxon>Bacillati</taxon>
        <taxon>Actinomycetota</taxon>
        <taxon>Actinomycetes</taxon>
        <taxon>Actinomycetales</taxon>
        <taxon>Actinomycetaceae</taxon>
        <taxon>Actinomyces</taxon>
    </lineage>
</organism>
<accession>W1VG53</accession>
<reference evidence="2 3" key="1">
    <citation type="submission" date="2013-12" db="EMBL/GenBank/DDBJ databases">
        <title>A Varibaculum cambriense genome reconstructed from a premature infant gut community with otherwise low bacterial novelty that shifts toward anaerobic metabolism during the third week of life.</title>
        <authorList>
            <person name="Brown C.T."/>
            <person name="Sharon I."/>
            <person name="Thomas B.C."/>
            <person name="Castelle C.J."/>
            <person name="Morowitz M.J."/>
            <person name="Banfield J.F."/>
        </authorList>
    </citation>
    <scope>NUCLEOTIDE SEQUENCE [LARGE SCALE GENOMIC DNA]</scope>
    <source>
        <strain evidence="3">DORA_12</strain>
    </source>
</reference>
<comment type="caution">
    <text evidence="2">The sequence shown here is derived from an EMBL/GenBank/DDBJ whole genome shotgun (WGS) entry which is preliminary data.</text>
</comment>
<name>W1VG53_9ACTO</name>
<dbReference type="InterPro" id="IPR052942">
    <property type="entry name" value="LPS_cholinephosphotransferase"/>
</dbReference>
<dbReference type="PANTHER" id="PTHR43404">
    <property type="entry name" value="LIPOPOLYSACCHARIDE CHOLINEPHOSPHOTRANSFERASE LICD"/>
    <property type="match status" value="1"/>
</dbReference>
<evidence type="ECO:0000313" key="2">
    <source>
        <dbReference type="EMBL" id="ETJ03815.1"/>
    </source>
</evidence>
<keyword evidence="2" id="KW-0808">Transferase</keyword>
<dbReference type="GO" id="GO:0009100">
    <property type="term" value="P:glycoprotein metabolic process"/>
    <property type="evidence" value="ECO:0007669"/>
    <property type="project" value="UniProtKB-ARBA"/>
</dbReference>
<proteinExistence type="predicted"/>
<dbReference type="PATRIC" id="fig|1403939.3.peg.1084"/>
<evidence type="ECO:0000313" key="3">
    <source>
        <dbReference type="Proteomes" id="UP000018852"/>
    </source>
</evidence>
<gene>
    <name evidence="2" type="ORF">Q605_AUC00789G0003</name>
</gene>
<dbReference type="AlphaFoldDB" id="W1VG53"/>
<sequence>MTSHRRGTSVAELGDPQLLAKIQRAATDVLAELDRVCQELDIRYVAYGGSAIGAVRHQGFIPWDDDVDVCMPREDYERFLREAPPLLAPEFEVVSQLTHPDYPRPFGVLGIVDSVFTPSVARNRAFQVPLGIDLFPLDRIPKDRRAFKRQSAESWVWGRLMFLHGTPTPDTGLTGPAKTLAKAVFHTTHQGLKVLHVSASHLYRQWEKVATRYNNTGSPVLGDYCTQDPLRWSAREDELFPSIRMPFGDIEVEVARKFDAVLTRGYGDYMNLPPEDQRVNHAAVEVSFGVWQDPEQ</sequence>
<feature type="domain" description="LicD/FKTN/FKRP nucleotidyltransferase" evidence="1">
    <location>
        <begin position="37"/>
        <end position="267"/>
    </location>
</feature>
<protein>
    <submittedName>
        <fullName evidence="2">Putative lipopolysaccharide cholinephosphotransferase</fullName>
    </submittedName>
</protein>
<dbReference type="Pfam" id="PF04991">
    <property type="entry name" value="LicD"/>
    <property type="match status" value="1"/>
</dbReference>
<dbReference type="InterPro" id="IPR007074">
    <property type="entry name" value="LicD/FKTN/FKRP_NTP_transf"/>
</dbReference>
<dbReference type="EMBL" id="AZLV01000789">
    <property type="protein sequence ID" value="ETJ03815.1"/>
    <property type="molecule type" value="Genomic_DNA"/>
</dbReference>
<evidence type="ECO:0000259" key="1">
    <source>
        <dbReference type="Pfam" id="PF04991"/>
    </source>
</evidence>
<dbReference type="PANTHER" id="PTHR43404:SF2">
    <property type="entry name" value="LIPOPOLYSACCHARIDE CHOLINEPHOSPHOTRANSFERASE LICD"/>
    <property type="match status" value="1"/>
</dbReference>
<dbReference type="Proteomes" id="UP000018852">
    <property type="component" value="Unassembled WGS sequence"/>
</dbReference>